<evidence type="ECO:0000313" key="2">
    <source>
        <dbReference type="EMBL" id="QHT35045.1"/>
    </source>
</evidence>
<sequence>MHLIEFLGCTPFLIYFMRSRQALTFHKLIPLIVYVNGFQFHILFSESRFVRAIDVHTNMIMILYVNYYTYEQPRAFIGTATAFLAYVLNQQLDSSLVHVVFVQWFLLHLYAVSHLKARHKIDITYFR</sequence>
<keyword evidence="1" id="KW-1133">Transmembrane helix</keyword>
<organism evidence="2">
    <name type="scientific">viral metagenome</name>
    <dbReference type="NCBI Taxonomy" id="1070528"/>
    <lineage>
        <taxon>unclassified sequences</taxon>
        <taxon>metagenomes</taxon>
        <taxon>organismal metagenomes</taxon>
    </lineage>
</organism>
<keyword evidence="1" id="KW-0812">Transmembrane</keyword>
<dbReference type="EMBL" id="MN739012">
    <property type="protein sequence ID" value="QHT35045.1"/>
    <property type="molecule type" value="Genomic_DNA"/>
</dbReference>
<protein>
    <submittedName>
        <fullName evidence="2">Uncharacterized protein</fullName>
    </submittedName>
</protein>
<proteinExistence type="predicted"/>
<dbReference type="AlphaFoldDB" id="A0A6C0F7A9"/>
<keyword evidence="1" id="KW-0472">Membrane</keyword>
<evidence type="ECO:0000256" key="1">
    <source>
        <dbReference type="SAM" id="Phobius"/>
    </source>
</evidence>
<name>A0A6C0F7A9_9ZZZZ</name>
<accession>A0A6C0F7A9</accession>
<feature type="transmembrane region" description="Helical" evidence="1">
    <location>
        <begin position="95"/>
        <end position="112"/>
    </location>
</feature>
<reference evidence="2" key="1">
    <citation type="journal article" date="2020" name="Nature">
        <title>Giant virus diversity and host interactions through global metagenomics.</title>
        <authorList>
            <person name="Schulz F."/>
            <person name="Roux S."/>
            <person name="Paez-Espino D."/>
            <person name="Jungbluth S."/>
            <person name="Walsh D.A."/>
            <person name="Denef V.J."/>
            <person name="McMahon K.D."/>
            <person name="Konstantinidis K.T."/>
            <person name="Eloe-Fadrosh E.A."/>
            <person name="Kyrpides N.C."/>
            <person name="Woyke T."/>
        </authorList>
    </citation>
    <scope>NUCLEOTIDE SEQUENCE</scope>
    <source>
        <strain evidence="2">GVMAG-M-3300009180-1</strain>
    </source>
</reference>
<feature type="transmembrane region" description="Helical" evidence="1">
    <location>
        <begin position="25"/>
        <end position="44"/>
    </location>
</feature>